<feature type="compositionally biased region" description="Basic residues" evidence="1">
    <location>
        <begin position="600"/>
        <end position="613"/>
    </location>
</feature>
<feature type="region of interest" description="Disordered" evidence="1">
    <location>
        <begin position="29"/>
        <end position="102"/>
    </location>
</feature>
<feature type="compositionally biased region" description="Low complexity" evidence="1">
    <location>
        <begin position="63"/>
        <end position="86"/>
    </location>
</feature>
<sequence>MFSVMQQLASLQSDESKSVTDIRTNLNIDFAENDRLAQERMASPTGPASASSGQPTGAQSPIAHEAAAPVAEVAAPAAEAATAPAAEDPPPNMEPHPPLDLLLRSGTPLTTCQWAGRGKAFPNFRRLVNHIKKAHFVTDDRIKDQWVHEEAWRERTPTTITEVELDHAALVWTAGGEVDEADDAKAWNANWDATLRAHTSKRANKARLLGLKEHTVGQKAHCRARLQLTRAILDVDFGQDVAQPEERAQARAIFTHPKPKNAPKPAAPPAAEDPVAMEDSLAMRQIKSAGPYGDTGDQDIYIVPRQRGTTAVGLDAVSVAAMGNLAAAMRERPGSRVAAAHTDATGATPPSPLAKVTPSPDAAKWEPTRDDAYRHAWPLPQKPLELPHCDAYIKDTRGFELVTADAHVQRMQQLLSIFSFPLEAGPFGAPAAVFKSNLGQGAVKQRKDIGNLWKSHFAPLKARPQRDSEASGARKHDFGEGRTEMFLTAEVGQAAASSSMIDLHTIWQQAKEGGGLAPIAAQRAANIITMGITHCNSFGGRPGELEKLKRKQLLRRHGWVHLTGHARPGPNPRRKFLAAEAGDEDNLEKAQALVAEVSAHRHPTAKRHHKVQRPGKLATKSAATFKGHRGDPLP</sequence>
<accession>A0ABN9XL88</accession>
<feature type="region of interest" description="Disordered" evidence="1">
    <location>
        <begin position="599"/>
        <end position="634"/>
    </location>
</feature>
<dbReference type="EMBL" id="CAUYUJ010020782">
    <property type="protein sequence ID" value="CAK0900476.1"/>
    <property type="molecule type" value="Genomic_DNA"/>
</dbReference>
<organism evidence="2 3">
    <name type="scientific">Prorocentrum cordatum</name>
    <dbReference type="NCBI Taxonomy" id="2364126"/>
    <lineage>
        <taxon>Eukaryota</taxon>
        <taxon>Sar</taxon>
        <taxon>Alveolata</taxon>
        <taxon>Dinophyceae</taxon>
        <taxon>Prorocentrales</taxon>
        <taxon>Prorocentraceae</taxon>
        <taxon>Prorocentrum</taxon>
    </lineage>
</organism>
<comment type="caution">
    <text evidence="2">The sequence shown here is derived from an EMBL/GenBank/DDBJ whole genome shotgun (WGS) entry which is preliminary data.</text>
</comment>
<feature type="compositionally biased region" description="Pro residues" evidence="1">
    <location>
        <begin position="87"/>
        <end position="98"/>
    </location>
</feature>
<keyword evidence="3" id="KW-1185">Reference proteome</keyword>
<evidence type="ECO:0000313" key="3">
    <source>
        <dbReference type="Proteomes" id="UP001189429"/>
    </source>
</evidence>
<feature type="compositionally biased region" description="Low complexity" evidence="1">
    <location>
        <begin position="42"/>
        <end position="53"/>
    </location>
</feature>
<dbReference type="Proteomes" id="UP001189429">
    <property type="component" value="Unassembled WGS sequence"/>
</dbReference>
<feature type="region of interest" description="Disordered" evidence="1">
    <location>
        <begin position="342"/>
        <end position="365"/>
    </location>
</feature>
<protein>
    <submittedName>
        <fullName evidence="2">Uncharacterized protein</fullName>
    </submittedName>
</protein>
<gene>
    <name evidence="2" type="ORF">PCOR1329_LOCUS77745</name>
</gene>
<reference evidence="2" key="1">
    <citation type="submission" date="2023-10" db="EMBL/GenBank/DDBJ databases">
        <authorList>
            <person name="Chen Y."/>
            <person name="Shah S."/>
            <person name="Dougan E. K."/>
            <person name="Thang M."/>
            <person name="Chan C."/>
        </authorList>
    </citation>
    <scope>NUCLEOTIDE SEQUENCE [LARGE SCALE GENOMIC DNA]</scope>
</reference>
<name>A0ABN9XL88_9DINO</name>
<proteinExistence type="predicted"/>
<evidence type="ECO:0000256" key="1">
    <source>
        <dbReference type="SAM" id="MobiDB-lite"/>
    </source>
</evidence>
<evidence type="ECO:0000313" key="2">
    <source>
        <dbReference type="EMBL" id="CAK0900476.1"/>
    </source>
</evidence>